<reference evidence="10 11" key="1">
    <citation type="submission" date="2019-08" db="EMBL/GenBank/DDBJ databases">
        <title>Whole genome of Aphis craccivora.</title>
        <authorList>
            <person name="Voronova N.V."/>
            <person name="Shulinski R.S."/>
            <person name="Bandarenka Y.V."/>
            <person name="Zhorov D.G."/>
            <person name="Warner D."/>
        </authorList>
    </citation>
    <scope>NUCLEOTIDE SEQUENCE [LARGE SCALE GENOMIC DNA]</scope>
    <source>
        <strain evidence="10">180601</strain>
        <tissue evidence="10">Whole Body</tissue>
    </source>
</reference>
<dbReference type="GO" id="GO:0045048">
    <property type="term" value="P:protein insertion into ER membrane"/>
    <property type="evidence" value="ECO:0007669"/>
    <property type="project" value="TreeGrafter"/>
</dbReference>
<evidence type="ECO:0000256" key="7">
    <source>
        <dbReference type="ARBA" id="ARBA00023136"/>
    </source>
</evidence>
<protein>
    <submittedName>
        <fullName evidence="10">Translocating chain-associated membrane protein 1</fullName>
    </submittedName>
</protein>
<organism evidence="10 11">
    <name type="scientific">Aphis craccivora</name>
    <name type="common">Cowpea aphid</name>
    <dbReference type="NCBI Taxonomy" id="307492"/>
    <lineage>
        <taxon>Eukaryota</taxon>
        <taxon>Metazoa</taxon>
        <taxon>Ecdysozoa</taxon>
        <taxon>Arthropoda</taxon>
        <taxon>Hexapoda</taxon>
        <taxon>Insecta</taxon>
        <taxon>Pterygota</taxon>
        <taxon>Neoptera</taxon>
        <taxon>Paraneoptera</taxon>
        <taxon>Hemiptera</taxon>
        <taxon>Sternorrhyncha</taxon>
        <taxon>Aphidomorpha</taxon>
        <taxon>Aphidoidea</taxon>
        <taxon>Aphididae</taxon>
        <taxon>Aphidini</taxon>
        <taxon>Aphis</taxon>
        <taxon>Aphis</taxon>
    </lineage>
</organism>
<dbReference type="AlphaFoldDB" id="A0A6G0ZQF0"/>
<feature type="transmembrane region" description="Helical" evidence="8">
    <location>
        <begin position="53"/>
        <end position="79"/>
    </location>
</feature>
<comment type="subcellular location">
    <subcellularLocation>
        <location evidence="1">Membrane</location>
        <topology evidence="1">Multi-pass membrane protein</topology>
    </subcellularLocation>
</comment>
<comment type="caution">
    <text evidence="10">The sequence shown here is derived from an EMBL/GenBank/DDBJ whole genome shotgun (WGS) entry which is preliminary data.</text>
</comment>
<gene>
    <name evidence="10" type="ORF">FWK35_00001677</name>
</gene>
<keyword evidence="7 8" id="KW-0472">Membrane</keyword>
<dbReference type="GO" id="GO:0006616">
    <property type="term" value="P:SRP-dependent cotranslational protein targeting to membrane, translocation"/>
    <property type="evidence" value="ECO:0007669"/>
    <property type="project" value="InterPro"/>
</dbReference>
<evidence type="ECO:0000313" key="10">
    <source>
        <dbReference type="EMBL" id="KAF0773826.1"/>
    </source>
</evidence>
<evidence type="ECO:0000256" key="6">
    <source>
        <dbReference type="ARBA" id="ARBA00022989"/>
    </source>
</evidence>
<keyword evidence="11" id="KW-1185">Reference proteome</keyword>
<evidence type="ECO:0000256" key="3">
    <source>
        <dbReference type="ARBA" id="ARBA00022448"/>
    </source>
</evidence>
<evidence type="ECO:0000313" key="11">
    <source>
        <dbReference type="Proteomes" id="UP000478052"/>
    </source>
</evidence>
<dbReference type="InterPro" id="IPR016447">
    <property type="entry name" value="Translocation_assoc_membrane"/>
</dbReference>
<dbReference type="EMBL" id="VUJU01000028">
    <property type="protein sequence ID" value="KAF0773826.1"/>
    <property type="molecule type" value="Genomic_DNA"/>
</dbReference>
<dbReference type="InterPro" id="IPR006634">
    <property type="entry name" value="TLC-dom"/>
</dbReference>
<dbReference type="Pfam" id="PF03798">
    <property type="entry name" value="TRAM_LAG1_CLN8"/>
    <property type="match status" value="1"/>
</dbReference>
<sequence>MYSTVTPLTVLLRNGAVLKMAPIKGRKANANKNLPILSHEFVIQNHADIISCVAMVIVIGLMVQITAPVSSLFVALQYVQTSGENPNALQTYGTGLKDLFAIFFYFLICIIFHAIIQEYVLDKICRKLHLSKSKNSQFNESGQLIVFNAISMIWALDIVVKGNWLANLSSIWIGYPYTALSFSTKFFYIIQFAYWAHIMPELYFQKVKKEDMFSRVKYSVLYLTFVSAIYITNFHRIGVVLLLLHYICGFIKHAVKLIDITEKEEDSKKVQLAQNVYNWFFYVVQTLSFILSQTMLWFGLKNVQYSGELRDFNTPTFKLICSIGAVAIQAFMVYEFLNNQDSNGLNLSASFGLINRKPKSKSSDVSNKKRKNAATRKFNELTEADQNIKKTLKHEAKKAAKIAKSVK</sequence>
<evidence type="ECO:0000256" key="4">
    <source>
        <dbReference type="ARBA" id="ARBA00022692"/>
    </source>
</evidence>
<dbReference type="GO" id="GO:0005789">
    <property type="term" value="C:endoplasmic reticulum membrane"/>
    <property type="evidence" value="ECO:0007669"/>
    <property type="project" value="TreeGrafter"/>
</dbReference>
<name>A0A6G0ZQF0_APHCR</name>
<proteinExistence type="inferred from homology"/>
<accession>A0A6G0ZQF0</accession>
<dbReference type="OrthoDB" id="3053196at2759"/>
<evidence type="ECO:0000256" key="8">
    <source>
        <dbReference type="SAM" id="Phobius"/>
    </source>
</evidence>
<feature type="transmembrane region" description="Helical" evidence="8">
    <location>
        <begin position="142"/>
        <end position="166"/>
    </location>
</feature>
<keyword evidence="5" id="KW-0653">Protein transport</keyword>
<dbReference type="PANTHER" id="PTHR12371">
    <property type="entry name" value="TRANSLOCATION ASSOCIATED MEMBRANE PROTEIN"/>
    <property type="match status" value="1"/>
</dbReference>
<feature type="domain" description="TLC" evidence="9">
    <location>
        <begin position="136"/>
        <end position="348"/>
    </location>
</feature>
<keyword evidence="4 8" id="KW-0812">Transmembrane</keyword>
<evidence type="ECO:0000256" key="2">
    <source>
        <dbReference type="ARBA" id="ARBA00005999"/>
    </source>
</evidence>
<evidence type="ECO:0000256" key="5">
    <source>
        <dbReference type="ARBA" id="ARBA00022927"/>
    </source>
</evidence>
<dbReference type="SMART" id="SM00724">
    <property type="entry name" value="TLC"/>
    <property type="match status" value="1"/>
</dbReference>
<evidence type="ECO:0000259" key="9">
    <source>
        <dbReference type="SMART" id="SM00724"/>
    </source>
</evidence>
<feature type="transmembrane region" description="Helical" evidence="8">
    <location>
        <begin position="186"/>
        <end position="204"/>
    </location>
</feature>
<keyword evidence="6 8" id="KW-1133">Transmembrane helix</keyword>
<dbReference type="PANTHER" id="PTHR12371:SF11">
    <property type="entry name" value="TRANSLOCATING CHAIN-ASSOCIATED MEMBRANE PROTEIN"/>
    <property type="match status" value="1"/>
</dbReference>
<feature type="transmembrane region" description="Helical" evidence="8">
    <location>
        <begin position="99"/>
        <end position="121"/>
    </location>
</feature>
<comment type="similarity">
    <text evidence="2">Belongs to the TRAM family.</text>
</comment>
<dbReference type="Proteomes" id="UP000478052">
    <property type="component" value="Unassembled WGS sequence"/>
</dbReference>
<feature type="transmembrane region" description="Helical" evidence="8">
    <location>
        <begin position="216"/>
        <end position="231"/>
    </location>
</feature>
<keyword evidence="3" id="KW-0813">Transport</keyword>
<feature type="transmembrane region" description="Helical" evidence="8">
    <location>
        <begin position="276"/>
        <end position="297"/>
    </location>
</feature>
<evidence type="ECO:0000256" key="1">
    <source>
        <dbReference type="ARBA" id="ARBA00004141"/>
    </source>
</evidence>